<proteinExistence type="predicted"/>
<dbReference type="WBParaSite" id="PEQ_0001021601-mRNA-1">
    <property type="protein sequence ID" value="PEQ_0001021601-mRNA-1"/>
    <property type="gene ID" value="PEQ_0001021601"/>
</dbReference>
<name>A0A914S7P0_PAREQ</name>
<dbReference type="AlphaFoldDB" id="A0A914S7P0"/>
<evidence type="ECO:0000313" key="1">
    <source>
        <dbReference type="Proteomes" id="UP000887564"/>
    </source>
</evidence>
<sequence length="90" mass="9941">MKDGVGVRKMMWMQNGAFDSHLLVRLKEEGRRGRQQEVGTLRDIKQAREEAEELLEASARIGTSSSSASLVNAAQSASNAIANLSPRQQW</sequence>
<accession>A0A914S7P0</accession>
<organism evidence="1 2">
    <name type="scientific">Parascaris equorum</name>
    <name type="common">Equine roundworm</name>
    <dbReference type="NCBI Taxonomy" id="6256"/>
    <lineage>
        <taxon>Eukaryota</taxon>
        <taxon>Metazoa</taxon>
        <taxon>Ecdysozoa</taxon>
        <taxon>Nematoda</taxon>
        <taxon>Chromadorea</taxon>
        <taxon>Rhabditida</taxon>
        <taxon>Spirurina</taxon>
        <taxon>Ascaridomorpha</taxon>
        <taxon>Ascaridoidea</taxon>
        <taxon>Ascarididae</taxon>
        <taxon>Parascaris</taxon>
    </lineage>
</organism>
<protein>
    <submittedName>
        <fullName evidence="2">Uncharacterized protein</fullName>
    </submittedName>
</protein>
<dbReference type="Proteomes" id="UP000887564">
    <property type="component" value="Unplaced"/>
</dbReference>
<keyword evidence="1" id="KW-1185">Reference proteome</keyword>
<evidence type="ECO:0000313" key="2">
    <source>
        <dbReference type="WBParaSite" id="PEQ_0001021601-mRNA-1"/>
    </source>
</evidence>
<reference evidence="2" key="1">
    <citation type="submission" date="2022-11" db="UniProtKB">
        <authorList>
            <consortium name="WormBaseParasite"/>
        </authorList>
    </citation>
    <scope>IDENTIFICATION</scope>
</reference>